<sequence>MLQIRNVQEHDYTSIIAVINDWWGGRPMADMLPKLFFIHFQPTSFIAEENGEMTAFLVGFLSQTFPGEAYIHFVGVHPDKRKDGVGRQLYQHFFETVKQQGCHTIRCITSPVNRTSISFHTKLGFAIEQGDKMVDGISVSSNYDGRGNDRVVFVKEI</sequence>
<feature type="domain" description="N-acetyltransferase" evidence="1">
    <location>
        <begin position="2"/>
        <end position="146"/>
    </location>
</feature>
<gene>
    <name evidence="2" type="ORF">AN963_15600</name>
</gene>
<comment type="caution">
    <text evidence="2">The sequence shown here is derived from an EMBL/GenBank/DDBJ whole genome shotgun (WGS) entry which is preliminary data.</text>
</comment>
<evidence type="ECO:0000259" key="1">
    <source>
        <dbReference type="PROSITE" id="PS51186"/>
    </source>
</evidence>
<evidence type="ECO:0000313" key="3">
    <source>
        <dbReference type="Proteomes" id="UP000051063"/>
    </source>
</evidence>
<accession>A0ABR5N7M1</accession>
<dbReference type="RefSeq" id="WP_055745464.1">
    <property type="nucleotide sequence ID" value="NZ_LJJB01000010.1"/>
</dbReference>
<dbReference type="PANTHER" id="PTHR43072:SF36">
    <property type="entry name" value="RIBOSOMAL-PROTEIN-ALANINE ACETYLTRANSFERASE"/>
    <property type="match status" value="1"/>
</dbReference>
<proteinExistence type="predicted"/>
<dbReference type="Pfam" id="PF00583">
    <property type="entry name" value="Acetyltransf_1"/>
    <property type="match status" value="1"/>
</dbReference>
<dbReference type="InterPro" id="IPR016181">
    <property type="entry name" value="Acyl_CoA_acyltransferase"/>
</dbReference>
<evidence type="ECO:0000313" key="2">
    <source>
        <dbReference type="EMBL" id="KQL46379.1"/>
    </source>
</evidence>
<dbReference type="CDD" id="cd04301">
    <property type="entry name" value="NAT_SF"/>
    <property type="match status" value="1"/>
</dbReference>
<keyword evidence="3" id="KW-1185">Reference proteome</keyword>
<dbReference type="InterPro" id="IPR000182">
    <property type="entry name" value="GNAT_dom"/>
</dbReference>
<dbReference type="SUPFAM" id="SSF55729">
    <property type="entry name" value="Acyl-CoA N-acyltransferases (Nat)"/>
    <property type="match status" value="1"/>
</dbReference>
<dbReference type="InterPro" id="IPR017255">
    <property type="entry name" value="AcTrfase_GNAT_prd"/>
</dbReference>
<organism evidence="2 3">
    <name type="scientific">Brevibacillus choshinensis</name>
    <dbReference type="NCBI Taxonomy" id="54911"/>
    <lineage>
        <taxon>Bacteria</taxon>
        <taxon>Bacillati</taxon>
        <taxon>Bacillota</taxon>
        <taxon>Bacilli</taxon>
        <taxon>Bacillales</taxon>
        <taxon>Paenibacillaceae</taxon>
        <taxon>Brevibacillus</taxon>
    </lineage>
</organism>
<dbReference type="PROSITE" id="PS51186">
    <property type="entry name" value="GNAT"/>
    <property type="match status" value="1"/>
</dbReference>
<dbReference type="Gene3D" id="3.40.630.30">
    <property type="match status" value="1"/>
</dbReference>
<dbReference type="PANTHER" id="PTHR43072">
    <property type="entry name" value="N-ACETYLTRANSFERASE"/>
    <property type="match status" value="1"/>
</dbReference>
<dbReference type="Proteomes" id="UP000051063">
    <property type="component" value="Unassembled WGS sequence"/>
</dbReference>
<dbReference type="EMBL" id="LJJB01000010">
    <property type="protein sequence ID" value="KQL46379.1"/>
    <property type="molecule type" value="Genomic_DNA"/>
</dbReference>
<reference evidence="2 3" key="1">
    <citation type="submission" date="2015-09" db="EMBL/GenBank/DDBJ databases">
        <title>Genome sequencing project for genomic taxonomy and phylogenomics of Bacillus-like bacteria.</title>
        <authorList>
            <person name="Liu B."/>
            <person name="Wang J."/>
            <person name="Zhu Y."/>
            <person name="Liu G."/>
            <person name="Chen Q."/>
            <person name="Chen Z."/>
            <person name="Lan J."/>
            <person name="Che J."/>
            <person name="Ge C."/>
            <person name="Shi H."/>
            <person name="Pan Z."/>
            <person name="Liu X."/>
        </authorList>
    </citation>
    <scope>NUCLEOTIDE SEQUENCE [LARGE SCALE GENOMIC DNA]</scope>
    <source>
        <strain evidence="2 3">DSM 8552</strain>
    </source>
</reference>
<name>A0ABR5N7M1_BRECH</name>
<dbReference type="PIRSF" id="PIRSF037663">
    <property type="entry name" value="Acetyltransf_GNAT_prd"/>
    <property type="match status" value="1"/>
</dbReference>
<protein>
    <recommendedName>
        <fullName evidence="1">N-acetyltransferase domain-containing protein</fullName>
    </recommendedName>
</protein>